<dbReference type="AlphaFoldDB" id="A0A9N9AP43"/>
<dbReference type="EMBL" id="CAJVPI010000444">
    <property type="protein sequence ID" value="CAG8535852.1"/>
    <property type="molecule type" value="Genomic_DNA"/>
</dbReference>
<dbReference type="Proteomes" id="UP000789739">
    <property type="component" value="Unassembled WGS sequence"/>
</dbReference>
<gene>
    <name evidence="1" type="ORF">PBRASI_LOCUS4342</name>
</gene>
<protein>
    <submittedName>
        <fullName evidence="1">7873_t:CDS:1</fullName>
    </submittedName>
</protein>
<comment type="caution">
    <text evidence="1">The sequence shown here is derived from an EMBL/GenBank/DDBJ whole genome shotgun (WGS) entry which is preliminary data.</text>
</comment>
<sequence length="69" mass="7489">MDYNNPVPFLSSSGDSFLTGLQPSQLLEYGGIMFASSLQERGTSAAVWLPLGRDGEIMFAPSFKNIDSE</sequence>
<evidence type="ECO:0000313" key="1">
    <source>
        <dbReference type="EMBL" id="CAG8535852.1"/>
    </source>
</evidence>
<name>A0A9N9AP43_9GLOM</name>
<organism evidence="1 2">
    <name type="scientific">Paraglomus brasilianum</name>
    <dbReference type="NCBI Taxonomy" id="144538"/>
    <lineage>
        <taxon>Eukaryota</taxon>
        <taxon>Fungi</taxon>
        <taxon>Fungi incertae sedis</taxon>
        <taxon>Mucoromycota</taxon>
        <taxon>Glomeromycotina</taxon>
        <taxon>Glomeromycetes</taxon>
        <taxon>Paraglomerales</taxon>
        <taxon>Paraglomeraceae</taxon>
        <taxon>Paraglomus</taxon>
    </lineage>
</organism>
<evidence type="ECO:0000313" key="2">
    <source>
        <dbReference type="Proteomes" id="UP000789739"/>
    </source>
</evidence>
<proteinExistence type="predicted"/>
<reference evidence="1" key="1">
    <citation type="submission" date="2021-06" db="EMBL/GenBank/DDBJ databases">
        <authorList>
            <person name="Kallberg Y."/>
            <person name="Tangrot J."/>
            <person name="Rosling A."/>
        </authorList>
    </citation>
    <scope>NUCLEOTIDE SEQUENCE</scope>
    <source>
        <strain evidence="1">BR232B</strain>
    </source>
</reference>
<accession>A0A9N9AP43</accession>
<keyword evidence="2" id="KW-1185">Reference proteome</keyword>